<dbReference type="GeneID" id="59344351"/>
<dbReference type="OrthoDB" id="3142434at2759"/>
<sequence>MSKFPSMMTAAPRPPSSERHEILPRRKIRMIRSSRLELLYNNVERHDSDCSIVHPQFVGSLPTEDICWAQGRSTSPAMTYSVSRNGGCFHWEEKRFRVKKELIASTLQGTGSNIIANTRWGVYKRHCFNQANTKSRMHHITRIPIVGFPTGVYDHWEMSAFSNVHVSGEEFFFLGAKKLGQLLVREWQSELYIPQATGPFPRHEHPRLCSRWSMAKSKSGPHILASALSP</sequence>
<dbReference type="AlphaFoldDB" id="A0A8H6SWA6"/>
<dbReference type="EMBL" id="JACAZF010000004">
    <property type="protein sequence ID" value="KAF7307108.1"/>
    <property type="molecule type" value="Genomic_DNA"/>
</dbReference>
<keyword evidence="3" id="KW-1185">Reference proteome</keyword>
<organism evidence="2 3">
    <name type="scientific">Mycena indigotica</name>
    <dbReference type="NCBI Taxonomy" id="2126181"/>
    <lineage>
        <taxon>Eukaryota</taxon>
        <taxon>Fungi</taxon>
        <taxon>Dikarya</taxon>
        <taxon>Basidiomycota</taxon>
        <taxon>Agaricomycotina</taxon>
        <taxon>Agaricomycetes</taxon>
        <taxon>Agaricomycetidae</taxon>
        <taxon>Agaricales</taxon>
        <taxon>Marasmiineae</taxon>
        <taxon>Mycenaceae</taxon>
        <taxon>Mycena</taxon>
    </lineage>
</organism>
<accession>A0A8H6SWA6</accession>
<evidence type="ECO:0000313" key="3">
    <source>
        <dbReference type="Proteomes" id="UP000636479"/>
    </source>
</evidence>
<keyword evidence="2" id="KW-0687">Ribonucleoprotein</keyword>
<dbReference type="RefSeq" id="XP_037222127.1">
    <property type="nucleotide sequence ID" value="XM_037361835.1"/>
</dbReference>
<proteinExistence type="predicted"/>
<reference evidence="2" key="1">
    <citation type="submission" date="2020-05" db="EMBL/GenBank/DDBJ databases">
        <title>Mycena genomes resolve the evolution of fungal bioluminescence.</title>
        <authorList>
            <person name="Tsai I.J."/>
        </authorList>
    </citation>
    <scope>NUCLEOTIDE SEQUENCE</scope>
    <source>
        <strain evidence="2">171206Taipei</strain>
    </source>
</reference>
<dbReference type="Proteomes" id="UP000636479">
    <property type="component" value="Unassembled WGS sequence"/>
</dbReference>
<protein>
    <submittedName>
        <fullName evidence="2">Small nucleolar ribonucleoprotein complex subunit</fullName>
    </submittedName>
</protein>
<name>A0A8H6SWA6_9AGAR</name>
<feature type="region of interest" description="Disordered" evidence="1">
    <location>
        <begin position="1"/>
        <end position="20"/>
    </location>
</feature>
<dbReference type="GO" id="GO:1990904">
    <property type="term" value="C:ribonucleoprotein complex"/>
    <property type="evidence" value="ECO:0007669"/>
    <property type="project" value="UniProtKB-KW"/>
</dbReference>
<evidence type="ECO:0000256" key="1">
    <source>
        <dbReference type="SAM" id="MobiDB-lite"/>
    </source>
</evidence>
<gene>
    <name evidence="2" type="ORF">MIND_00504100</name>
</gene>
<comment type="caution">
    <text evidence="2">The sequence shown here is derived from an EMBL/GenBank/DDBJ whole genome shotgun (WGS) entry which is preliminary data.</text>
</comment>
<evidence type="ECO:0000313" key="2">
    <source>
        <dbReference type="EMBL" id="KAF7307108.1"/>
    </source>
</evidence>